<dbReference type="OrthoDB" id="4584900at2759"/>
<proteinExistence type="predicted"/>
<dbReference type="AlphaFoldDB" id="A0A8H8CNM4"/>
<evidence type="ECO:0000256" key="1">
    <source>
        <dbReference type="SAM" id="SignalP"/>
    </source>
</evidence>
<feature type="chain" id="PRO_5034203861" description="DOMON domain-containing protein" evidence="1">
    <location>
        <begin position="25"/>
        <end position="293"/>
    </location>
</feature>
<gene>
    <name evidence="2" type="ORF">JR316_002624</name>
</gene>
<reference evidence="2" key="1">
    <citation type="submission" date="2021-02" db="EMBL/GenBank/DDBJ databases">
        <title>Psilocybe cubensis genome.</title>
        <authorList>
            <person name="Mckernan K.J."/>
            <person name="Crawford S."/>
            <person name="Trippe A."/>
            <person name="Kane L.T."/>
            <person name="Mclaughlin S."/>
        </authorList>
    </citation>
    <scope>NUCLEOTIDE SEQUENCE [LARGE SCALE GENOMIC DNA]</scope>
    <source>
        <strain evidence="2">MGC-MH-2018</strain>
    </source>
</reference>
<evidence type="ECO:0008006" key="3">
    <source>
        <dbReference type="Google" id="ProtNLM"/>
    </source>
</evidence>
<accession>A0A8H8CNM4</accession>
<protein>
    <recommendedName>
        <fullName evidence="3">DOMON domain-containing protein</fullName>
    </recommendedName>
</protein>
<dbReference type="EMBL" id="JAFIQS010000002">
    <property type="protein sequence ID" value="KAG5173117.1"/>
    <property type="molecule type" value="Genomic_DNA"/>
</dbReference>
<keyword evidence="1" id="KW-0732">Signal</keyword>
<evidence type="ECO:0000313" key="2">
    <source>
        <dbReference type="EMBL" id="KAG5173117.1"/>
    </source>
</evidence>
<organism evidence="2">
    <name type="scientific">Psilocybe cubensis</name>
    <name type="common">Psychedelic mushroom</name>
    <name type="synonym">Stropharia cubensis</name>
    <dbReference type="NCBI Taxonomy" id="181762"/>
    <lineage>
        <taxon>Eukaryota</taxon>
        <taxon>Fungi</taxon>
        <taxon>Dikarya</taxon>
        <taxon>Basidiomycota</taxon>
        <taxon>Agaricomycotina</taxon>
        <taxon>Agaricomycetes</taxon>
        <taxon>Agaricomycetidae</taxon>
        <taxon>Agaricales</taxon>
        <taxon>Agaricineae</taxon>
        <taxon>Strophariaceae</taxon>
        <taxon>Psilocybe</taxon>
    </lineage>
</organism>
<feature type="signal peptide" evidence="1">
    <location>
        <begin position="1"/>
        <end position="24"/>
    </location>
</feature>
<name>A0A8H8CNM4_PSICU</name>
<comment type="caution">
    <text evidence="2">The sequence shown here is derived from an EMBL/GenBank/DDBJ whole genome shotgun (WGS) entry which is preliminary data.</text>
</comment>
<sequence>MRIFPLSLWLVGLLLGSIATNALSLYSTMFDDDDGDLCPAEICDEQLMNPAAIRHYSSEAKRPTRTTRRLTNAMRLALGLPLNPPKSRRADARPQVSPVPQTTYEGLIEVRNLTDSSSLGYISFRQRASGVFRIRPEVEHALIVTFSLDVGATFGSGIGFEMNNADGPLLGLVQGRENNGSDLSSGSANYLYFNGIGLPGSPPGSVPTELPNTFTLRTGEPRTAESSVWTVDLVTGQLSVVWTNSDGKPATPIHTWVQFNFLYAGGNPDLYQDLFPIYPLSLISLHFVPQTPS</sequence>